<comment type="caution">
    <text evidence="2">The sequence shown here is derived from an EMBL/GenBank/DDBJ whole genome shotgun (WGS) entry which is preliminary data.</text>
</comment>
<proteinExistence type="predicted"/>
<dbReference type="PROSITE" id="PS50995">
    <property type="entry name" value="HTH_MARR_2"/>
    <property type="match status" value="1"/>
</dbReference>
<dbReference type="InterPro" id="IPR000835">
    <property type="entry name" value="HTH_MarR-typ"/>
</dbReference>
<feature type="domain" description="HTH marR-type" evidence="1">
    <location>
        <begin position="1"/>
        <end position="143"/>
    </location>
</feature>
<dbReference type="AlphaFoldDB" id="A0A117RY69"/>
<dbReference type="STRING" id="909626.AQJ91_42005"/>
<dbReference type="EMBL" id="LMXB01000117">
    <property type="protein sequence ID" value="KUO15274.1"/>
    <property type="molecule type" value="Genomic_DNA"/>
</dbReference>
<dbReference type="Pfam" id="PF12802">
    <property type="entry name" value="MarR_2"/>
    <property type="match status" value="1"/>
</dbReference>
<gene>
    <name evidence="2" type="ORF">AQJ91_42005</name>
</gene>
<dbReference type="SUPFAM" id="SSF46785">
    <property type="entry name" value="Winged helix' DNA-binding domain"/>
    <property type="match status" value="1"/>
</dbReference>
<dbReference type="Gene3D" id="1.10.10.10">
    <property type="entry name" value="Winged helix-like DNA-binding domain superfamily/Winged helix DNA-binding domain"/>
    <property type="match status" value="1"/>
</dbReference>
<evidence type="ECO:0000259" key="1">
    <source>
        <dbReference type="PROSITE" id="PS50995"/>
    </source>
</evidence>
<dbReference type="PANTHER" id="PTHR33164:SF57">
    <property type="entry name" value="MARR-FAMILY TRANSCRIPTIONAL REGULATOR"/>
    <property type="match status" value="1"/>
</dbReference>
<reference evidence="2 3" key="1">
    <citation type="submission" date="2015-10" db="EMBL/GenBank/DDBJ databases">
        <title>Draft genome sequence of Streptomyces sp. RV15, isolated from a marine sponge.</title>
        <authorList>
            <person name="Ruckert C."/>
            <person name="Abdelmohsen U.R."/>
            <person name="Winkler A."/>
            <person name="Hentschel U."/>
            <person name="Kalinowski J."/>
            <person name="Kampfer P."/>
            <person name="Glaeser S."/>
        </authorList>
    </citation>
    <scope>NUCLEOTIDE SEQUENCE [LARGE SCALE GENOMIC DNA]</scope>
    <source>
        <strain evidence="2 3">RV15</strain>
    </source>
</reference>
<dbReference type="PRINTS" id="PR00598">
    <property type="entry name" value="HTHMARR"/>
</dbReference>
<dbReference type="Proteomes" id="UP000053260">
    <property type="component" value="Unassembled WGS sequence"/>
</dbReference>
<dbReference type="GO" id="GO:0003700">
    <property type="term" value="F:DNA-binding transcription factor activity"/>
    <property type="evidence" value="ECO:0007669"/>
    <property type="project" value="InterPro"/>
</dbReference>
<evidence type="ECO:0000313" key="2">
    <source>
        <dbReference type="EMBL" id="KUO15274.1"/>
    </source>
</evidence>
<organism evidence="2 3">
    <name type="scientific">Streptomyces dysideae</name>
    <dbReference type="NCBI Taxonomy" id="909626"/>
    <lineage>
        <taxon>Bacteria</taxon>
        <taxon>Bacillati</taxon>
        <taxon>Actinomycetota</taxon>
        <taxon>Actinomycetes</taxon>
        <taxon>Kitasatosporales</taxon>
        <taxon>Streptomycetaceae</taxon>
        <taxon>Streptomyces</taxon>
    </lineage>
</organism>
<name>A0A117RY69_9ACTN</name>
<dbReference type="PANTHER" id="PTHR33164">
    <property type="entry name" value="TRANSCRIPTIONAL REGULATOR, MARR FAMILY"/>
    <property type="match status" value="1"/>
</dbReference>
<dbReference type="InterPro" id="IPR039422">
    <property type="entry name" value="MarR/SlyA-like"/>
</dbReference>
<accession>A0A117RY69</accession>
<evidence type="ECO:0000313" key="3">
    <source>
        <dbReference type="Proteomes" id="UP000053260"/>
    </source>
</evidence>
<protein>
    <recommendedName>
        <fullName evidence="1">HTH marR-type domain-containing protein</fullName>
    </recommendedName>
</protein>
<keyword evidence="3" id="KW-1185">Reference proteome</keyword>
<dbReference type="GO" id="GO:0006950">
    <property type="term" value="P:response to stress"/>
    <property type="evidence" value="ECO:0007669"/>
    <property type="project" value="TreeGrafter"/>
</dbReference>
<dbReference type="InterPro" id="IPR036388">
    <property type="entry name" value="WH-like_DNA-bd_sf"/>
</dbReference>
<sequence length="148" mass="16363">MDDLGSPTRASGPALFRTVRILGRKPTSLEQTRLIHIMVVQAVGESTEPLPDGEVTIGSVAEQLKLDPSTASRMVSDAVKSGYVTHTPSQRDSRRKVLRLTPSGEGLLARSVEFQQKVFDDLVADWPAEEVREFSRLLVKFAKSVERM</sequence>
<dbReference type="SMART" id="SM00347">
    <property type="entry name" value="HTH_MARR"/>
    <property type="match status" value="1"/>
</dbReference>
<dbReference type="InterPro" id="IPR036390">
    <property type="entry name" value="WH_DNA-bd_sf"/>
</dbReference>